<dbReference type="HOGENOM" id="CLU_805258_0_0_1"/>
<feature type="domain" description="DUF6824" evidence="2">
    <location>
        <begin position="14"/>
        <end position="99"/>
    </location>
</feature>
<proteinExistence type="predicted"/>
<evidence type="ECO:0000313" key="3">
    <source>
        <dbReference type="EMBL" id="EEC51606.1"/>
    </source>
</evidence>
<feature type="region of interest" description="Disordered" evidence="1">
    <location>
        <begin position="1"/>
        <end position="87"/>
    </location>
</feature>
<dbReference type="EMBL" id="CM000605">
    <property type="protein sequence ID" value="EEC51606.1"/>
    <property type="molecule type" value="Genomic_DNA"/>
</dbReference>
<sequence>MSRRGSILQPHEHDVLLGRGGKNNQALGNEKLREMARVEAENYRRSTKKGKSSISRKLVRQMRELDPPARFMKRNSDNSEWEDVGDEFAREKASQVLRDAVAGLPEITGSGDIGYDEERDTQPRLVTASRSRDSASRAYAEMQPTPTLQCIASSLPPPTPLAVGSRKRSRYSQHSEQQPTAYPRQGYAPHTPTVYSPPQYPYSYDHPGTYTPTHYSGFPARPPLPSFLHERINPRVATRPARVQNRDTSTASSLLGEIQEHATEFDLFNGELLASDTEEEVKESRAPSGYRRDSYGHPAPPWP</sequence>
<dbReference type="KEGG" id="pti:PHATRDRAFT_42656"/>
<dbReference type="AlphaFoldDB" id="B7FP28"/>
<keyword evidence="4" id="KW-1185">Reference proteome</keyword>
<dbReference type="OrthoDB" id="48547at2759"/>
<protein>
    <recommendedName>
        <fullName evidence="2">DUF6824 domain-containing protein</fullName>
    </recommendedName>
</protein>
<feature type="region of interest" description="Disordered" evidence="1">
    <location>
        <begin position="274"/>
        <end position="303"/>
    </location>
</feature>
<evidence type="ECO:0000259" key="2">
    <source>
        <dbReference type="Pfam" id="PF20710"/>
    </source>
</evidence>
<feature type="compositionally biased region" description="Basic and acidic residues" evidence="1">
    <location>
        <begin position="30"/>
        <end position="44"/>
    </location>
</feature>
<name>B7FP28_PHATC</name>
<organism evidence="3 4">
    <name type="scientific">Phaeodactylum tricornutum (strain CCAP 1055/1)</name>
    <dbReference type="NCBI Taxonomy" id="556484"/>
    <lineage>
        <taxon>Eukaryota</taxon>
        <taxon>Sar</taxon>
        <taxon>Stramenopiles</taxon>
        <taxon>Ochrophyta</taxon>
        <taxon>Bacillariophyta</taxon>
        <taxon>Bacillariophyceae</taxon>
        <taxon>Bacillariophycidae</taxon>
        <taxon>Naviculales</taxon>
        <taxon>Phaeodactylaceae</taxon>
        <taxon>Phaeodactylum</taxon>
    </lineage>
</organism>
<feature type="compositionally biased region" description="Basic and acidic residues" evidence="1">
    <location>
        <begin position="282"/>
        <end position="295"/>
    </location>
</feature>
<dbReference type="Pfam" id="PF20710">
    <property type="entry name" value="DUF6824"/>
    <property type="match status" value="1"/>
</dbReference>
<dbReference type="PaxDb" id="2850-Phatr42656"/>
<dbReference type="eggNOG" id="ENOG502SZUU">
    <property type="taxonomic scope" value="Eukaryota"/>
</dbReference>
<evidence type="ECO:0000313" key="4">
    <source>
        <dbReference type="Proteomes" id="UP000000759"/>
    </source>
</evidence>
<evidence type="ECO:0000256" key="1">
    <source>
        <dbReference type="SAM" id="MobiDB-lite"/>
    </source>
</evidence>
<dbReference type="Proteomes" id="UP000000759">
    <property type="component" value="Chromosome 1"/>
</dbReference>
<reference evidence="3 4" key="1">
    <citation type="journal article" date="2008" name="Nature">
        <title>The Phaeodactylum genome reveals the evolutionary history of diatom genomes.</title>
        <authorList>
            <person name="Bowler C."/>
            <person name="Allen A.E."/>
            <person name="Badger J.H."/>
            <person name="Grimwood J."/>
            <person name="Jabbari K."/>
            <person name="Kuo A."/>
            <person name="Maheswari U."/>
            <person name="Martens C."/>
            <person name="Maumus F."/>
            <person name="Otillar R.P."/>
            <person name="Rayko E."/>
            <person name="Salamov A."/>
            <person name="Vandepoele K."/>
            <person name="Beszteri B."/>
            <person name="Gruber A."/>
            <person name="Heijde M."/>
            <person name="Katinka M."/>
            <person name="Mock T."/>
            <person name="Valentin K."/>
            <person name="Verret F."/>
            <person name="Berges J.A."/>
            <person name="Brownlee C."/>
            <person name="Cadoret J.P."/>
            <person name="Chiovitti A."/>
            <person name="Choi C.J."/>
            <person name="Coesel S."/>
            <person name="De Martino A."/>
            <person name="Detter J.C."/>
            <person name="Durkin C."/>
            <person name="Falciatore A."/>
            <person name="Fournet J."/>
            <person name="Haruta M."/>
            <person name="Huysman M.J."/>
            <person name="Jenkins B.D."/>
            <person name="Jiroutova K."/>
            <person name="Jorgensen R.E."/>
            <person name="Joubert Y."/>
            <person name="Kaplan A."/>
            <person name="Kroger N."/>
            <person name="Kroth P.G."/>
            <person name="La Roche J."/>
            <person name="Lindquist E."/>
            <person name="Lommer M."/>
            <person name="Martin-Jezequel V."/>
            <person name="Lopez P.J."/>
            <person name="Lucas S."/>
            <person name="Mangogna M."/>
            <person name="McGinnis K."/>
            <person name="Medlin L.K."/>
            <person name="Montsant A."/>
            <person name="Oudot-Le Secq M.P."/>
            <person name="Napoli C."/>
            <person name="Obornik M."/>
            <person name="Parker M.S."/>
            <person name="Petit J.L."/>
            <person name="Porcel B.M."/>
            <person name="Poulsen N."/>
            <person name="Robison M."/>
            <person name="Rychlewski L."/>
            <person name="Rynearson T.A."/>
            <person name="Schmutz J."/>
            <person name="Shapiro H."/>
            <person name="Siaut M."/>
            <person name="Stanley M."/>
            <person name="Sussman M.R."/>
            <person name="Taylor A.R."/>
            <person name="Vardi A."/>
            <person name="von Dassow P."/>
            <person name="Vyverman W."/>
            <person name="Willis A."/>
            <person name="Wyrwicz L.S."/>
            <person name="Rokhsar D.S."/>
            <person name="Weissenbach J."/>
            <person name="Armbrust E.V."/>
            <person name="Green B.R."/>
            <person name="Van de Peer Y."/>
            <person name="Grigoriev I.V."/>
        </authorList>
    </citation>
    <scope>NUCLEOTIDE SEQUENCE [LARGE SCALE GENOMIC DNA]</scope>
    <source>
        <strain evidence="3 4">CCAP 1055/1</strain>
    </source>
</reference>
<dbReference type="GeneID" id="7196004"/>
<dbReference type="InParanoid" id="B7FP28"/>
<dbReference type="RefSeq" id="XP_002177143.1">
    <property type="nucleotide sequence ID" value="XM_002177107.1"/>
</dbReference>
<accession>B7FP28</accession>
<dbReference type="InterPro" id="IPR049227">
    <property type="entry name" value="DUF6824"/>
</dbReference>
<feature type="region of interest" description="Disordered" evidence="1">
    <location>
        <begin position="101"/>
        <end position="200"/>
    </location>
</feature>
<reference evidence="4" key="2">
    <citation type="submission" date="2008-08" db="EMBL/GenBank/DDBJ databases">
        <authorList>
            <consortium name="Diatom Consortium"/>
            <person name="Grigoriev I."/>
            <person name="Grimwood J."/>
            <person name="Kuo A."/>
            <person name="Otillar R.P."/>
            <person name="Salamov A."/>
            <person name="Detter J.C."/>
            <person name="Lindquist E."/>
            <person name="Shapiro H."/>
            <person name="Lucas S."/>
            <person name="Glavina del Rio T."/>
            <person name="Pitluck S."/>
            <person name="Rokhsar D."/>
            <person name="Bowler C."/>
        </authorList>
    </citation>
    <scope>GENOME REANNOTATION</scope>
    <source>
        <strain evidence="4">CCAP 1055/1</strain>
    </source>
</reference>
<gene>
    <name evidence="3" type="ORF">PHATRDRAFT_42656</name>
</gene>